<dbReference type="Gene3D" id="3.30.70.1060">
    <property type="entry name" value="Dimeric alpha+beta barrel"/>
    <property type="match status" value="1"/>
</dbReference>
<evidence type="ECO:0000313" key="2">
    <source>
        <dbReference type="Proteomes" id="UP000243342"/>
    </source>
</evidence>
<comment type="caution">
    <text evidence="1">The sequence shown here is derived from an EMBL/GenBank/DDBJ whole genome shotgun (WGS) entry which is preliminary data.</text>
</comment>
<gene>
    <name evidence="1" type="ORF">BIV57_18100</name>
</gene>
<proteinExistence type="predicted"/>
<name>A0A1J7C3G9_9ACTN</name>
<dbReference type="EMBL" id="MLCF01000115">
    <property type="protein sequence ID" value="OIV36100.1"/>
    <property type="molecule type" value="Genomic_DNA"/>
</dbReference>
<dbReference type="OrthoDB" id="668782at2"/>
<dbReference type="SUPFAM" id="SSF54909">
    <property type="entry name" value="Dimeric alpha+beta barrel"/>
    <property type="match status" value="1"/>
</dbReference>
<keyword evidence="2" id="KW-1185">Reference proteome</keyword>
<evidence type="ECO:0000313" key="1">
    <source>
        <dbReference type="EMBL" id="OIV36100.1"/>
    </source>
</evidence>
<dbReference type="Proteomes" id="UP000243342">
    <property type="component" value="Unassembled WGS sequence"/>
</dbReference>
<dbReference type="PANTHER" id="PTHR35174:SF3">
    <property type="entry name" value="BLL7171 PROTEIN"/>
    <property type="match status" value="1"/>
</dbReference>
<sequence>MRYLMQMYSTADEFGAAMAAYSPEDLSAMVTWMKDFDAELRASGELVDDQGLAGPETLTTVQARDGADPLVTTGPASPSTPFLVGYWLIDVADQARAVALAARVSASPGAGARPNNIPVTLSQVAEAPPA</sequence>
<accession>A0A1J7C3G9</accession>
<dbReference type="RefSeq" id="WP_071657969.1">
    <property type="nucleotide sequence ID" value="NZ_MLCF01000115.1"/>
</dbReference>
<dbReference type="STRING" id="1428644.BIV57_18100"/>
<reference evidence="1 2" key="1">
    <citation type="submission" date="2016-10" db="EMBL/GenBank/DDBJ databases">
        <title>Genome sequence of Streptomyces gilvigriseus MUSC 26.</title>
        <authorList>
            <person name="Lee L.-H."/>
            <person name="Ser H.-L."/>
        </authorList>
    </citation>
    <scope>NUCLEOTIDE SEQUENCE [LARGE SCALE GENOMIC DNA]</scope>
    <source>
        <strain evidence="1 2">MUSC 26</strain>
    </source>
</reference>
<organism evidence="1 2">
    <name type="scientific">Mangrovactinospora gilvigrisea</name>
    <dbReference type="NCBI Taxonomy" id="1428644"/>
    <lineage>
        <taxon>Bacteria</taxon>
        <taxon>Bacillati</taxon>
        <taxon>Actinomycetota</taxon>
        <taxon>Actinomycetes</taxon>
        <taxon>Kitasatosporales</taxon>
        <taxon>Streptomycetaceae</taxon>
        <taxon>Mangrovactinospora</taxon>
    </lineage>
</organism>
<protein>
    <recommendedName>
        <fullName evidence="3">YCII-related domain-containing protein</fullName>
    </recommendedName>
</protein>
<evidence type="ECO:0008006" key="3">
    <source>
        <dbReference type="Google" id="ProtNLM"/>
    </source>
</evidence>
<dbReference type="AlphaFoldDB" id="A0A1J7C3G9"/>
<dbReference type="PANTHER" id="PTHR35174">
    <property type="entry name" value="BLL7171 PROTEIN-RELATED"/>
    <property type="match status" value="1"/>
</dbReference>
<dbReference type="InterPro" id="IPR011008">
    <property type="entry name" value="Dimeric_a/b-barrel"/>
</dbReference>